<dbReference type="Proteomes" id="UP000295217">
    <property type="component" value="Unassembled WGS sequence"/>
</dbReference>
<keyword evidence="1" id="KW-0472">Membrane</keyword>
<evidence type="ECO:0000313" key="2">
    <source>
        <dbReference type="EMBL" id="TDD67288.1"/>
    </source>
</evidence>
<evidence type="ECO:0000313" key="3">
    <source>
        <dbReference type="Proteomes" id="UP000295217"/>
    </source>
</evidence>
<dbReference type="AlphaFoldDB" id="A0A4R5A5I1"/>
<dbReference type="OrthoDB" id="5194705at2"/>
<comment type="caution">
    <text evidence="2">The sequence shown here is derived from an EMBL/GenBank/DDBJ whole genome shotgun (WGS) entry which is preliminary data.</text>
</comment>
<organism evidence="2 3">
    <name type="scientific">Jiangella aurantiaca</name>
    <dbReference type="NCBI Taxonomy" id="2530373"/>
    <lineage>
        <taxon>Bacteria</taxon>
        <taxon>Bacillati</taxon>
        <taxon>Actinomycetota</taxon>
        <taxon>Actinomycetes</taxon>
        <taxon>Jiangellales</taxon>
        <taxon>Jiangellaceae</taxon>
        <taxon>Jiangella</taxon>
    </lineage>
</organism>
<gene>
    <name evidence="2" type="ORF">E1262_19530</name>
</gene>
<feature type="transmembrane region" description="Helical" evidence="1">
    <location>
        <begin position="44"/>
        <end position="67"/>
    </location>
</feature>
<keyword evidence="3" id="KW-1185">Reference proteome</keyword>
<keyword evidence="1" id="KW-1133">Transmembrane helix</keyword>
<protein>
    <submittedName>
        <fullName evidence="2">Uncharacterized protein</fullName>
    </submittedName>
</protein>
<reference evidence="2 3" key="1">
    <citation type="submission" date="2019-02" db="EMBL/GenBank/DDBJ databases">
        <title>Draft genome sequences of novel Actinobacteria.</title>
        <authorList>
            <person name="Sahin N."/>
            <person name="Ay H."/>
            <person name="Saygin H."/>
        </authorList>
    </citation>
    <scope>NUCLEOTIDE SEQUENCE [LARGE SCALE GENOMIC DNA]</scope>
    <source>
        <strain evidence="2 3">8K307</strain>
    </source>
</reference>
<evidence type="ECO:0000256" key="1">
    <source>
        <dbReference type="SAM" id="Phobius"/>
    </source>
</evidence>
<dbReference type="EMBL" id="SMLB01000030">
    <property type="protein sequence ID" value="TDD67288.1"/>
    <property type="molecule type" value="Genomic_DNA"/>
</dbReference>
<dbReference type="RefSeq" id="WP_132104809.1">
    <property type="nucleotide sequence ID" value="NZ_SMLB01000030.1"/>
</dbReference>
<sequence>MSDLDLETALRATLADHAGWAPAGDELADTVTRTGLARRKRRRVAAAAAALVAGVVAGLAGSGYVPFAGEPEPAATQPAEDLVATLDPDLATCWGNGPGFDPALLTERPLVDPASALGTAVRTGPPPPATPAIVAGATLVEQTGSTAYVLIWLTDTDEARSLFDTDVLGARYEQAPDGAWSSQGGGACYPQRTPDDGLVLAEWWLRTTPGPDATSVTIQVQEEGCSGGMSPADRLAEAIVEYRADAVVITARIEPLPDGAYTCQGSPPAPLTVQLDEPLGDRQLLDGKWVPARPPTVWP</sequence>
<accession>A0A4R5A5I1</accession>
<name>A0A4R5A5I1_9ACTN</name>
<proteinExistence type="predicted"/>
<keyword evidence="1" id="KW-0812">Transmembrane</keyword>